<reference evidence="1 2" key="1">
    <citation type="submission" date="2018-11" db="EMBL/GenBank/DDBJ databases">
        <title>Microbial catabolism of amino acid.</title>
        <authorList>
            <person name="Hibi M."/>
            <person name="Ogawa J."/>
        </authorList>
    </citation>
    <scope>NUCLEOTIDE SEQUENCE [LARGE SCALE GENOMIC DNA]</scope>
    <source>
        <strain evidence="1 2">C31-06</strain>
    </source>
</reference>
<sequence>MPFVCIASVPTMTGARDDDDDTGSLVGTVTMRSFIGIDGGGQR</sequence>
<name>A0A402CH84_RHOWR</name>
<dbReference type="AlphaFoldDB" id="A0A402CH84"/>
<keyword evidence="2" id="KW-1185">Reference proteome</keyword>
<organism evidence="1 2">
    <name type="scientific">Rhodococcus wratislaviensis</name>
    <name type="common">Tsukamurella wratislaviensis</name>
    <dbReference type="NCBI Taxonomy" id="44752"/>
    <lineage>
        <taxon>Bacteria</taxon>
        <taxon>Bacillati</taxon>
        <taxon>Actinomycetota</taxon>
        <taxon>Actinomycetes</taxon>
        <taxon>Mycobacteriales</taxon>
        <taxon>Nocardiaceae</taxon>
        <taxon>Rhodococcus</taxon>
    </lineage>
</organism>
<evidence type="ECO:0000313" key="1">
    <source>
        <dbReference type="EMBL" id="GCE42960.1"/>
    </source>
</evidence>
<accession>A0A402CH84</accession>
<gene>
    <name evidence="1" type="ORF">Rhow_007089</name>
</gene>
<comment type="caution">
    <text evidence="1">The sequence shown here is derived from an EMBL/GenBank/DDBJ whole genome shotgun (WGS) entry which is preliminary data.</text>
</comment>
<evidence type="ECO:0000313" key="2">
    <source>
        <dbReference type="Proteomes" id="UP000287519"/>
    </source>
</evidence>
<dbReference type="EMBL" id="BHYM01000064">
    <property type="protein sequence ID" value="GCE42960.1"/>
    <property type="molecule type" value="Genomic_DNA"/>
</dbReference>
<dbReference type="Proteomes" id="UP000287519">
    <property type="component" value="Unassembled WGS sequence"/>
</dbReference>
<protein>
    <submittedName>
        <fullName evidence="1">Uncharacterized protein</fullName>
    </submittedName>
</protein>
<proteinExistence type="predicted"/>